<gene>
    <name evidence="2" type="ORF">AALB_1573</name>
</gene>
<sequence>MIKSPSLFWWGILTGVIGMLFYANFREPQILFDALPAYQWIKFSANPIMLPRYASEWFPSFLHVVGMSLFTAGLLGTEGKRWLAIPICWLGVDLAFEFGQATETLGVLSYGNFEWMDVTALIMATIFSTIWLFQHNQKAIAKSKKSQFAIPVAVVVGSAMMLGSYQSPTVDQKARYICTYPDQSEAICAIEPIYLDWESFRGEKQVSFSAENSNALTQAYIDAGSRVEEFIGLENSGKIYLYQHYMFIISELRGVYIFDNTNRETPVYLGFVHVHGASDVLIHQGMLVVAALTDLVLIDFNNLNSITTQELALNYPNYDRLSPQATIFAKFSDSSEEYESVYLDYEIGLVIGYKNADGKSFYFWPLEELL</sequence>
<protein>
    <submittedName>
        <fullName evidence="2">Uncharacterized protein</fullName>
    </submittedName>
</protein>
<feature type="transmembrane region" description="Helical" evidence="1">
    <location>
        <begin position="82"/>
        <end position="101"/>
    </location>
</feature>
<feature type="transmembrane region" description="Helical" evidence="1">
    <location>
        <begin position="113"/>
        <end position="134"/>
    </location>
</feature>
<evidence type="ECO:0000313" key="2">
    <source>
        <dbReference type="EMBL" id="GAD01493.1"/>
    </source>
</evidence>
<reference evidence="2" key="1">
    <citation type="journal article" date="2013" name="Genome Announc.">
        <title>Draft Genome Sequence of Agarivorans albus Strain MKT 106T, an Agarolytic Marine Bacterium.</title>
        <authorList>
            <person name="Yasuike M."/>
            <person name="Nakamura Y."/>
            <person name="Kai W."/>
            <person name="Fujiwara A."/>
            <person name="Fukui Y."/>
            <person name="Satomi M."/>
            <person name="Sano M."/>
        </authorList>
    </citation>
    <scope>NUCLEOTIDE SEQUENCE [LARGE SCALE GENOMIC DNA]</scope>
</reference>
<evidence type="ECO:0000256" key="1">
    <source>
        <dbReference type="SAM" id="Phobius"/>
    </source>
</evidence>
<evidence type="ECO:0000313" key="3">
    <source>
        <dbReference type="Proteomes" id="UP000014461"/>
    </source>
</evidence>
<organism evidence="2 3">
    <name type="scientific">Agarivorans albus MKT 106</name>
    <dbReference type="NCBI Taxonomy" id="1331007"/>
    <lineage>
        <taxon>Bacteria</taxon>
        <taxon>Pseudomonadati</taxon>
        <taxon>Pseudomonadota</taxon>
        <taxon>Gammaproteobacteria</taxon>
        <taxon>Alteromonadales</taxon>
        <taxon>Alteromonadaceae</taxon>
        <taxon>Agarivorans</taxon>
    </lineage>
</organism>
<dbReference type="RefSeq" id="WP_016401261.1">
    <property type="nucleotide sequence ID" value="NZ_BARX01000008.1"/>
</dbReference>
<comment type="caution">
    <text evidence="2">The sequence shown here is derived from an EMBL/GenBank/DDBJ whole genome shotgun (WGS) entry which is preliminary data.</text>
</comment>
<dbReference type="AlphaFoldDB" id="R9PJR1"/>
<keyword evidence="1" id="KW-0812">Transmembrane</keyword>
<feature type="transmembrane region" description="Helical" evidence="1">
    <location>
        <begin position="57"/>
        <end position="75"/>
    </location>
</feature>
<keyword evidence="1" id="KW-0472">Membrane</keyword>
<proteinExistence type="predicted"/>
<dbReference type="OrthoDB" id="6381612at2"/>
<feature type="transmembrane region" description="Helical" evidence="1">
    <location>
        <begin position="7"/>
        <end position="25"/>
    </location>
</feature>
<keyword evidence="1" id="KW-1133">Transmembrane helix</keyword>
<dbReference type="STRING" id="1331007.AALB_1573"/>
<dbReference type="EMBL" id="BARX01000008">
    <property type="protein sequence ID" value="GAD01493.1"/>
    <property type="molecule type" value="Genomic_DNA"/>
</dbReference>
<keyword evidence="3" id="KW-1185">Reference proteome</keyword>
<feature type="transmembrane region" description="Helical" evidence="1">
    <location>
        <begin position="146"/>
        <end position="165"/>
    </location>
</feature>
<accession>R9PJR1</accession>
<dbReference type="Proteomes" id="UP000014461">
    <property type="component" value="Unassembled WGS sequence"/>
</dbReference>
<name>R9PJR1_AGAAL</name>